<dbReference type="Proteomes" id="UP000002964">
    <property type="component" value="Unassembled WGS sequence"/>
</dbReference>
<keyword evidence="2" id="KW-1185">Reference proteome</keyword>
<name>H8YYV1_9GAMM</name>
<gene>
    <name evidence="1" type="ORF">Thi970DRAFT_01303</name>
</gene>
<proteinExistence type="predicted"/>
<dbReference type="RefSeq" id="WP_009147710.1">
    <property type="nucleotide sequence ID" value="NZ_CP121471.1"/>
</dbReference>
<dbReference type="AlphaFoldDB" id="H8YYV1"/>
<sequence>MIAIRRMVDEPCDRFAGLLLAFFALAAGVPTGVPTGVLADSDLGTTVSNMEQALELSQHERLRRLETFHPDHLRPFVSDGCSGGLSVLWAQLSRWLPGFRAIHDDHPPWESCCIAHDRVYHAGGLNASSAQASFEARLHADQALRECVIETATRRTAALNARYGLGDGQVARLYKLVGDLMYRSVRLGGGPCTGLPWRWGYGLPDCGLLSAPHLLKEHQEAIPP</sequence>
<evidence type="ECO:0000313" key="1">
    <source>
        <dbReference type="EMBL" id="EIC23627.1"/>
    </source>
</evidence>
<organism evidence="1 2">
    <name type="scientific">Thiorhodovibrio frisius</name>
    <dbReference type="NCBI Taxonomy" id="631362"/>
    <lineage>
        <taxon>Bacteria</taxon>
        <taxon>Pseudomonadati</taxon>
        <taxon>Pseudomonadota</taxon>
        <taxon>Gammaproteobacteria</taxon>
        <taxon>Chromatiales</taxon>
        <taxon>Chromatiaceae</taxon>
        <taxon>Thiorhodovibrio</taxon>
    </lineage>
</organism>
<dbReference type="eggNOG" id="ENOG503143E">
    <property type="taxonomic scope" value="Bacteria"/>
</dbReference>
<dbReference type="OrthoDB" id="7855474at2"/>
<evidence type="ECO:0000313" key="2">
    <source>
        <dbReference type="Proteomes" id="UP000002964"/>
    </source>
</evidence>
<dbReference type="EMBL" id="JH603168">
    <property type="protein sequence ID" value="EIC23627.1"/>
    <property type="molecule type" value="Genomic_DNA"/>
</dbReference>
<reference evidence="2" key="1">
    <citation type="submission" date="2011-06" db="EMBL/GenBank/DDBJ databases">
        <authorList>
            <consortium name="US DOE Joint Genome Institute (JGI-PGF)"/>
            <person name="Lucas S."/>
            <person name="Han J."/>
            <person name="Lapidus A."/>
            <person name="Cheng J.-F."/>
            <person name="Goodwin L."/>
            <person name="Pitluck S."/>
            <person name="Peters L."/>
            <person name="Land M.L."/>
            <person name="Hauser L."/>
            <person name="Vogl K."/>
            <person name="Liu Z."/>
            <person name="Overmann J."/>
            <person name="Frigaard N.-U."/>
            <person name="Bryant D.A."/>
            <person name="Woyke T.J."/>
        </authorList>
    </citation>
    <scope>NUCLEOTIDE SEQUENCE [LARGE SCALE GENOMIC DNA]</scope>
    <source>
        <strain evidence="2">970</strain>
    </source>
</reference>
<accession>H8YYV1</accession>
<reference evidence="1 2" key="2">
    <citation type="submission" date="2011-11" db="EMBL/GenBank/DDBJ databases">
        <authorList>
            <consortium name="US DOE Joint Genome Institute"/>
            <person name="Lucas S."/>
            <person name="Han J."/>
            <person name="Lapidus A."/>
            <person name="Cheng J.-F."/>
            <person name="Goodwin L."/>
            <person name="Pitluck S."/>
            <person name="Peters L."/>
            <person name="Ovchinnikova G."/>
            <person name="Zhang X."/>
            <person name="Detter J.C."/>
            <person name="Han C."/>
            <person name="Tapia R."/>
            <person name="Land M."/>
            <person name="Hauser L."/>
            <person name="Kyrpides N."/>
            <person name="Ivanova N."/>
            <person name="Pagani I."/>
            <person name="Vogl K."/>
            <person name="Liu Z."/>
            <person name="Overmann J."/>
            <person name="Frigaard N.-U."/>
            <person name="Bryant D."/>
            <person name="Woyke T."/>
        </authorList>
    </citation>
    <scope>NUCLEOTIDE SEQUENCE [LARGE SCALE GENOMIC DNA]</scope>
    <source>
        <strain evidence="1 2">970</strain>
    </source>
</reference>
<dbReference type="HOGENOM" id="CLU_1314903_0_0_6"/>
<dbReference type="STRING" id="631362.Thi970DRAFT_01303"/>
<protein>
    <recommendedName>
        <fullName evidence="3">Phospholipase A2</fullName>
    </recommendedName>
</protein>
<evidence type="ECO:0008006" key="3">
    <source>
        <dbReference type="Google" id="ProtNLM"/>
    </source>
</evidence>